<dbReference type="AlphaFoldDB" id="A0A4Z0PBY7"/>
<evidence type="ECO:0000313" key="2">
    <source>
        <dbReference type="EMBL" id="TGE10156.1"/>
    </source>
</evidence>
<evidence type="ECO:0000256" key="1">
    <source>
        <dbReference type="SAM" id="SignalP"/>
    </source>
</evidence>
<accession>A0A4Z0PBY7</accession>
<dbReference type="EMBL" id="SRLA01000001">
    <property type="protein sequence ID" value="TGE10156.1"/>
    <property type="molecule type" value="Genomic_DNA"/>
</dbReference>
<name>A0A4Z0PBY7_9BACT</name>
<reference evidence="2 3" key="1">
    <citation type="submission" date="2019-04" db="EMBL/GenBank/DDBJ databases">
        <authorList>
            <person name="Feng G."/>
            <person name="Zhang J."/>
            <person name="Zhu H."/>
        </authorList>
    </citation>
    <scope>NUCLEOTIDE SEQUENCE [LARGE SCALE GENOMIC DNA]</scope>
    <source>
        <strain evidence="2 3">92R-1</strain>
    </source>
</reference>
<sequence>MSRPLFACLVLLGSGVLLAYGASITSFQATYDDTNVVVEWEVTNEGGVQEYTLFRKANNEPSFSKLASVEPSNQRSYQYIDQNSYRGLAGGPFTYRLQVCTASGQQSFHTVLNQTPSAFERSWGSIKSMFR</sequence>
<feature type="chain" id="PRO_5021374179" description="Fibronectin type-III domain-containing protein" evidence="1">
    <location>
        <begin position="20"/>
        <end position="131"/>
    </location>
</feature>
<evidence type="ECO:0000313" key="3">
    <source>
        <dbReference type="Proteomes" id="UP000298337"/>
    </source>
</evidence>
<organism evidence="2 3">
    <name type="scientific">Hymenobacter fodinae</name>
    <dbReference type="NCBI Taxonomy" id="2510796"/>
    <lineage>
        <taxon>Bacteria</taxon>
        <taxon>Pseudomonadati</taxon>
        <taxon>Bacteroidota</taxon>
        <taxon>Cytophagia</taxon>
        <taxon>Cytophagales</taxon>
        <taxon>Hymenobacteraceae</taxon>
        <taxon>Hymenobacter</taxon>
    </lineage>
</organism>
<comment type="caution">
    <text evidence="2">The sequence shown here is derived from an EMBL/GenBank/DDBJ whole genome shotgun (WGS) entry which is preliminary data.</text>
</comment>
<proteinExistence type="predicted"/>
<dbReference type="OrthoDB" id="882159at2"/>
<keyword evidence="3" id="KW-1185">Reference proteome</keyword>
<dbReference type="Gene3D" id="2.60.40.10">
    <property type="entry name" value="Immunoglobulins"/>
    <property type="match status" value="1"/>
</dbReference>
<dbReference type="InterPro" id="IPR013783">
    <property type="entry name" value="Ig-like_fold"/>
</dbReference>
<feature type="signal peptide" evidence="1">
    <location>
        <begin position="1"/>
        <end position="19"/>
    </location>
</feature>
<gene>
    <name evidence="2" type="ORF">EU556_04855</name>
</gene>
<dbReference type="Proteomes" id="UP000298337">
    <property type="component" value="Unassembled WGS sequence"/>
</dbReference>
<protein>
    <recommendedName>
        <fullName evidence="4">Fibronectin type-III domain-containing protein</fullName>
    </recommendedName>
</protein>
<dbReference type="RefSeq" id="WP_135431568.1">
    <property type="nucleotide sequence ID" value="NZ_SRLA01000001.1"/>
</dbReference>
<keyword evidence="1" id="KW-0732">Signal</keyword>
<evidence type="ECO:0008006" key="4">
    <source>
        <dbReference type="Google" id="ProtNLM"/>
    </source>
</evidence>